<dbReference type="InterPro" id="IPR036864">
    <property type="entry name" value="Zn2-C6_fun-type_DNA-bd_sf"/>
</dbReference>
<dbReference type="AlphaFoldDB" id="A0A3N4KPB3"/>
<dbReference type="SUPFAM" id="SSF57701">
    <property type="entry name" value="Zn2/Cys6 DNA-binding domain"/>
    <property type="match status" value="1"/>
</dbReference>
<organism evidence="5 6">
    <name type="scientific">Morchella conica CCBAS932</name>
    <dbReference type="NCBI Taxonomy" id="1392247"/>
    <lineage>
        <taxon>Eukaryota</taxon>
        <taxon>Fungi</taxon>
        <taxon>Dikarya</taxon>
        <taxon>Ascomycota</taxon>
        <taxon>Pezizomycotina</taxon>
        <taxon>Pezizomycetes</taxon>
        <taxon>Pezizales</taxon>
        <taxon>Morchellaceae</taxon>
        <taxon>Morchella</taxon>
    </lineage>
</organism>
<dbReference type="InterPro" id="IPR021858">
    <property type="entry name" value="Fun_TF"/>
</dbReference>
<dbReference type="GO" id="GO:0000981">
    <property type="term" value="F:DNA-binding transcription factor activity, RNA polymerase II-specific"/>
    <property type="evidence" value="ECO:0007669"/>
    <property type="project" value="InterPro"/>
</dbReference>
<name>A0A3N4KPB3_9PEZI</name>
<evidence type="ECO:0000313" key="6">
    <source>
        <dbReference type="Proteomes" id="UP000277580"/>
    </source>
</evidence>
<dbReference type="OrthoDB" id="5294180at2759"/>
<dbReference type="CDD" id="cd00067">
    <property type="entry name" value="GAL4"/>
    <property type="match status" value="1"/>
</dbReference>
<dbReference type="InParanoid" id="A0A3N4KPB3"/>
<evidence type="ECO:0000256" key="2">
    <source>
        <dbReference type="ARBA" id="ARBA00023242"/>
    </source>
</evidence>
<keyword evidence="6" id="KW-1185">Reference proteome</keyword>
<evidence type="ECO:0000259" key="4">
    <source>
        <dbReference type="PROSITE" id="PS50048"/>
    </source>
</evidence>
<protein>
    <recommendedName>
        <fullName evidence="4">Zn(2)-C6 fungal-type domain-containing protein</fullName>
    </recommendedName>
</protein>
<sequence length="689" mass="77242">MAPTRHPRSRTGCWICRLRKKKCDETRPTCQQCRNLKIQCDGYGVAQPAWMKDPEAAKVKKDEIKLQIGKRCRRKRKNRGSTQLDNKEDMLGFETIDGGILILKPFNETGKSNPQAVEMLDSPHPPLGCFRCPARNSFARSEHPTSDYGLLDGRTGKPLLENIRSGVLLVTTPPLWKPLKSICARTKEEETFSNEYDVIIASFMSSNSQALGPLETSDYPTSEMKLIKNYIRNVFRSIFCGMPESRIHETLRKVIVPLLCICPGFVKGCMSNSAMHLALSYGQSVPHIKDLALDAYKYSTECIRDLNERLADEGPSEQSLALMLSLTSPEVPPTLSNWKPHLEAAIECLVQMDLLNRPVHTPTTQFMMSRVIWLDILSALTLGRAPQLWANYREILSRPAHEISYCGLLGMTGCDDTVLFLVSEVMCVEDYKFRSFDDGILSWTRGRSRAMELDTRLRNQDLPATVQLPPSPAPPEASLQPHDDYNSDDDTTGYFLSPSPSLTTSSPRSPLAEYESPHHSFTSPSPNVEASIWTPPSSSTESVFTIREQSALPPEAVPDQGIRIKAITAAFRTATRIHLWSIGIGFFPRLKFFKQLLQELMVVVALVPIGLSRTIMWPLLVGGCIAIEPQDREYFASRCTCGGVLSGVSAIMLEVWKRSDERDLKHGVGRGQEVHWRTVMRDLGMELLL</sequence>
<reference evidence="5 6" key="1">
    <citation type="journal article" date="2018" name="Nat. Ecol. Evol.">
        <title>Pezizomycetes genomes reveal the molecular basis of ectomycorrhizal truffle lifestyle.</title>
        <authorList>
            <person name="Murat C."/>
            <person name="Payen T."/>
            <person name="Noel B."/>
            <person name="Kuo A."/>
            <person name="Morin E."/>
            <person name="Chen J."/>
            <person name="Kohler A."/>
            <person name="Krizsan K."/>
            <person name="Balestrini R."/>
            <person name="Da Silva C."/>
            <person name="Montanini B."/>
            <person name="Hainaut M."/>
            <person name="Levati E."/>
            <person name="Barry K.W."/>
            <person name="Belfiori B."/>
            <person name="Cichocki N."/>
            <person name="Clum A."/>
            <person name="Dockter R.B."/>
            <person name="Fauchery L."/>
            <person name="Guy J."/>
            <person name="Iotti M."/>
            <person name="Le Tacon F."/>
            <person name="Lindquist E.A."/>
            <person name="Lipzen A."/>
            <person name="Malagnac F."/>
            <person name="Mello A."/>
            <person name="Molinier V."/>
            <person name="Miyauchi S."/>
            <person name="Poulain J."/>
            <person name="Riccioni C."/>
            <person name="Rubini A."/>
            <person name="Sitrit Y."/>
            <person name="Splivallo R."/>
            <person name="Traeger S."/>
            <person name="Wang M."/>
            <person name="Zifcakova L."/>
            <person name="Wipf D."/>
            <person name="Zambonelli A."/>
            <person name="Paolocci F."/>
            <person name="Nowrousian M."/>
            <person name="Ottonello S."/>
            <person name="Baldrian P."/>
            <person name="Spatafora J.W."/>
            <person name="Henrissat B."/>
            <person name="Nagy L.G."/>
            <person name="Aury J.M."/>
            <person name="Wincker P."/>
            <person name="Grigoriev I.V."/>
            <person name="Bonfante P."/>
            <person name="Martin F.M."/>
        </authorList>
    </citation>
    <scope>NUCLEOTIDE SEQUENCE [LARGE SCALE GENOMIC DNA]</scope>
    <source>
        <strain evidence="5 6">CCBAS932</strain>
    </source>
</reference>
<dbReference type="Pfam" id="PF00172">
    <property type="entry name" value="Zn_clus"/>
    <property type="match status" value="1"/>
</dbReference>
<keyword evidence="2" id="KW-0539">Nucleus</keyword>
<feature type="region of interest" description="Disordered" evidence="3">
    <location>
        <begin position="458"/>
        <end position="534"/>
    </location>
</feature>
<accession>A0A3N4KPB3</accession>
<feature type="compositionally biased region" description="Low complexity" evidence="3">
    <location>
        <begin position="496"/>
        <end position="511"/>
    </location>
</feature>
<dbReference type="Proteomes" id="UP000277580">
    <property type="component" value="Unassembled WGS sequence"/>
</dbReference>
<dbReference type="PROSITE" id="PS50048">
    <property type="entry name" value="ZN2_CY6_FUNGAL_2"/>
    <property type="match status" value="1"/>
</dbReference>
<feature type="compositionally biased region" description="Polar residues" evidence="3">
    <location>
        <begin position="519"/>
        <end position="534"/>
    </location>
</feature>
<feature type="domain" description="Zn(2)-C6 fungal-type" evidence="4">
    <location>
        <begin position="12"/>
        <end position="40"/>
    </location>
</feature>
<gene>
    <name evidence="5" type="ORF">P167DRAFT_536739</name>
</gene>
<evidence type="ECO:0000313" key="5">
    <source>
        <dbReference type="EMBL" id="RPB11308.1"/>
    </source>
</evidence>
<evidence type="ECO:0000256" key="3">
    <source>
        <dbReference type="SAM" id="MobiDB-lite"/>
    </source>
</evidence>
<feature type="non-terminal residue" evidence="5">
    <location>
        <position position="689"/>
    </location>
</feature>
<dbReference type="PANTHER" id="PTHR37534:SF20">
    <property type="entry name" value="PRO1A C6 ZINK-FINGER PROTEIN"/>
    <property type="match status" value="1"/>
</dbReference>
<dbReference type="Gene3D" id="4.10.240.10">
    <property type="entry name" value="Zn(2)-C6 fungal-type DNA-binding domain"/>
    <property type="match status" value="1"/>
</dbReference>
<evidence type="ECO:0000256" key="1">
    <source>
        <dbReference type="ARBA" id="ARBA00004123"/>
    </source>
</evidence>
<dbReference type="PROSITE" id="PS00463">
    <property type="entry name" value="ZN2_CY6_FUNGAL_1"/>
    <property type="match status" value="1"/>
</dbReference>
<dbReference type="GO" id="GO:0008270">
    <property type="term" value="F:zinc ion binding"/>
    <property type="evidence" value="ECO:0007669"/>
    <property type="project" value="InterPro"/>
</dbReference>
<dbReference type="PANTHER" id="PTHR37534">
    <property type="entry name" value="TRANSCRIPTIONAL ACTIVATOR PROTEIN UGA3"/>
    <property type="match status" value="1"/>
</dbReference>
<dbReference type="SMART" id="SM00066">
    <property type="entry name" value="GAL4"/>
    <property type="match status" value="1"/>
</dbReference>
<dbReference type="STRING" id="1392247.A0A3N4KPB3"/>
<dbReference type="GO" id="GO:0005634">
    <property type="term" value="C:nucleus"/>
    <property type="evidence" value="ECO:0007669"/>
    <property type="project" value="UniProtKB-SubCell"/>
</dbReference>
<dbReference type="Pfam" id="PF11951">
    <property type="entry name" value="Fungal_trans_2"/>
    <property type="match status" value="2"/>
</dbReference>
<comment type="subcellular location">
    <subcellularLocation>
        <location evidence="1">Nucleus</location>
    </subcellularLocation>
</comment>
<dbReference type="EMBL" id="ML119136">
    <property type="protein sequence ID" value="RPB11308.1"/>
    <property type="molecule type" value="Genomic_DNA"/>
</dbReference>
<dbReference type="InterPro" id="IPR001138">
    <property type="entry name" value="Zn2Cys6_DnaBD"/>
</dbReference>
<proteinExistence type="predicted"/>